<protein>
    <submittedName>
        <fullName evidence="7">Putative membrane protein</fullName>
    </submittedName>
</protein>
<feature type="transmembrane region" description="Helical" evidence="5">
    <location>
        <begin position="51"/>
        <end position="73"/>
    </location>
</feature>
<evidence type="ECO:0000256" key="5">
    <source>
        <dbReference type="SAM" id="Phobius"/>
    </source>
</evidence>
<feature type="domain" description="DUF202" evidence="6">
    <location>
        <begin position="17"/>
        <end position="82"/>
    </location>
</feature>
<evidence type="ECO:0000313" key="8">
    <source>
        <dbReference type="Proteomes" id="UP000199012"/>
    </source>
</evidence>
<evidence type="ECO:0000256" key="3">
    <source>
        <dbReference type="ARBA" id="ARBA00022989"/>
    </source>
</evidence>
<dbReference type="Pfam" id="PF02656">
    <property type="entry name" value="DUF202"/>
    <property type="match status" value="1"/>
</dbReference>
<dbReference type="RefSeq" id="WP_090034799.1">
    <property type="nucleotide sequence ID" value="NZ_BONM01000033.1"/>
</dbReference>
<feature type="transmembrane region" description="Helical" evidence="5">
    <location>
        <begin position="94"/>
        <end position="120"/>
    </location>
</feature>
<evidence type="ECO:0000313" key="7">
    <source>
        <dbReference type="EMBL" id="SFB39014.1"/>
    </source>
</evidence>
<keyword evidence="8" id="KW-1185">Reference proteome</keyword>
<proteinExistence type="predicted"/>
<evidence type="ECO:0000256" key="2">
    <source>
        <dbReference type="ARBA" id="ARBA00022692"/>
    </source>
</evidence>
<evidence type="ECO:0000256" key="4">
    <source>
        <dbReference type="ARBA" id="ARBA00023136"/>
    </source>
</evidence>
<dbReference type="GO" id="GO:0012505">
    <property type="term" value="C:endomembrane system"/>
    <property type="evidence" value="ECO:0007669"/>
    <property type="project" value="UniProtKB-SubCell"/>
</dbReference>
<comment type="subcellular location">
    <subcellularLocation>
        <location evidence="1">Endomembrane system</location>
        <topology evidence="1">Multi-pass membrane protein</topology>
    </subcellularLocation>
</comment>
<dbReference type="InterPro" id="IPR003807">
    <property type="entry name" value="DUF202"/>
</dbReference>
<gene>
    <name evidence="7" type="ORF">SAMN05421867_12010</name>
</gene>
<reference evidence="7 8" key="1">
    <citation type="submission" date="2016-10" db="EMBL/GenBank/DDBJ databases">
        <authorList>
            <person name="de Groot N.N."/>
        </authorList>
    </citation>
    <scope>NUCLEOTIDE SEQUENCE [LARGE SCALE GENOMIC DNA]</scope>
    <source>
        <strain evidence="7 8">CGMCC 4.6945</strain>
    </source>
</reference>
<dbReference type="Proteomes" id="UP000199012">
    <property type="component" value="Unassembled WGS sequence"/>
</dbReference>
<keyword evidence="3 5" id="KW-1133">Transmembrane helix</keyword>
<organism evidence="7 8">
    <name type="scientific">Cellulomonas marina</name>
    <dbReference type="NCBI Taxonomy" id="988821"/>
    <lineage>
        <taxon>Bacteria</taxon>
        <taxon>Bacillati</taxon>
        <taxon>Actinomycetota</taxon>
        <taxon>Actinomycetes</taxon>
        <taxon>Micrococcales</taxon>
        <taxon>Cellulomonadaceae</taxon>
        <taxon>Cellulomonas</taxon>
    </lineage>
</organism>
<dbReference type="STRING" id="988821.SAMN05421867_12010"/>
<keyword evidence="4 5" id="KW-0472">Membrane</keyword>
<sequence>MTGDEGAQPGRGGAVLDDGLQPERTALAWRRTGLAVTVGGLVALRVLPPALGGWGLAAGLGGTAAGLLLALLGTRRTRAVESALRLRPSGALPAAGALLAALSAVVSVGAAVCLVAVVVLERGR</sequence>
<dbReference type="AlphaFoldDB" id="A0A1I1ALY1"/>
<evidence type="ECO:0000259" key="6">
    <source>
        <dbReference type="Pfam" id="PF02656"/>
    </source>
</evidence>
<accession>A0A1I1ALY1</accession>
<dbReference type="EMBL" id="FOKA01000020">
    <property type="protein sequence ID" value="SFB39014.1"/>
    <property type="molecule type" value="Genomic_DNA"/>
</dbReference>
<name>A0A1I1ALY1_9CELL</name>
<evidence type="ECO:0000256" key="1">
    <source>
        <dbReference type="ARBA" id="ARBA00004127"/>
    </source>
</evidence>
<dbReference type="OrthoDB" id="3701077at2"/>
<keyword evidence="2 5" id="KW-0812">Transmembrane</keyword>